<reference evidence="1" key="1">
    <citation type="submission" date="2021-03" db="EMBL/GenBank/DDBJ databases">
        <authorList>
            <consortium name="DOE Joint Genome Institute"/>
            <person name="Ahrendt S."/>
            <person name="Looney B.P."/>
            <person name="Miyauchi S."/>
            <person name="Morin E."/>
            <person name="Drula E."/>
            <person name="Courty P.E."/>
            <person name="Chicoki N."/>
            <person name="Fauchery L."/>
            <person name="Kohler A."/>
            <person name="Kuo A."/>
            <person name="Labutti K."/>
            <person name="Pangilinan J."/>
            <person name="Lipzen A."/>
            <person name="Riley R."/>
            <person name="Andreopoulos W."/>
            <person name="He G."/>
            <person name="Johnson J."/>
            <person name="Barry K.W."/>
            <person name="Grigoriev I.V."/>
            <person name="Nagy L."/>
            <person name="Hibbett D."/>
            <person name="Henrissat B."/>
            <person name="Matheny P.B."/>
            <person name="Labbe J."/>
            <person name="Martin F."/>
        </authorList>
    </citation>
    <scope>NUCLEOTIDE SEQUENCE</scope>
    <source>
        <strain evidence="1">HHB10654</strain>
    </source>
</reference>
<evidence type="ECO:0000313" key="2">
    <source>
        <dbReference type="Proteomes" id="UP000814140"/>
    </source>
</evidence>
<reference evidence="1" key="2">
    <citation type="journal article" date="2022" name="New Phytol.">
        <title>Evolutionary transition to the ectomycorrhizal habit in the genomes of a hyperdiverse lineage of mushroom-forming fungi.</title>
        <authorList>
            <person name="Looney B."/>
            <person name="Miyauchi S."/>
            <person name="Morin E."/>
            <person name="Drula E."/>
            <person name="Courty P.E."/>
            <person name="Kohler A."/>
            <person name="Kuo A."/>
            <person name="LaButti K."/>
            <person name="Pangilinan J."/>
            <person name="Lipzen A."/>
            <person name="Riley R."/>
            <person name="Andreopoulos W."/>
            <person name="He G."/>
            <person name="Johnson J."/>
            <person name="Nolan M."/>
            <person name="Tritt A."/>
            <person name="Barry K.W."/>
            <person name="Grigoriev I.V."/>
            <person name="Nagy L.G."/>
            <person name="Hibbett D."/>
            <person name="Henrissat B."/>
            <person name="Matheny P.B."/>
            <person name="Labbe J."/>
            <person name="Martin F.M."/>
        </authorList>
    </citation>
    <scope>NUCLEOTIDE SEQUENCE</scope>
    <source>
        <strain evidence="1">HHB10654</strain>
    </source>
</reference>
<proteinExistence type="predicted"/>
<organism evidence="1 2">
    <name type="scientific">Artomyces pyxidatus</name>
    <dbReference type="NCBI Taxonomy" id="48021"/>
    <lineage>
        <taxon>Eukaryota</taxon>
        <taxon>Fungi</taxon>
        <taxon>Dikarya</taxon>
        <taxon>Basidiomycota</taxon>
        <taxon>Agaricomycotina</taxon>
        <taxon>Agaricomycetes</taxon>
        <taxon>Russulales</taxon>
        <taxon>Auriscalpiaceae</taxon>
        <taxon>Artomyces</taxon>
    </lineage>
</organism>
<protein>
    <submittedName>
        <fullName evidence="1">Uncharacterized protein</fullName>
    </submittedName>
</protein>
<dbReference type="Proteomes" id="UP000814140">
    <property type="component" value="Unassembled WGS sequence"/>
</dbReference>
<name>A0ACB8SJ94_9AGAM</name>
<accession>A0ACB8SJ94</accession>
<gene>
    <name evidence="1" type="ORF">BV25DRAFT_1842360</name>
</gene>
<comment type="caution">
    <text evidence="1">The sequence shown here is derived from an EMBL/GenBank/DDBJ whole genome shotgun (WGS) entry which is preliminary data.</text>
</comment>
<evidence type="ECO:0000313" key="1">
    <source>
        <dbReference type="EMBL" id="KAI0056328.1"/>
    </source>
</evidence>
<sequence>MTAAEIYTTLQQIPRLETFAVSVKWDSDPSEDGSTSDTASIDDSSYDPGQNFSPRVVMAFLTDLTISGSDKTCLRLVDSLDMPMCRHINLIASTADTDSFNPFMDPIMASLNGADRPPKSLVFQSFQYDILILNTWGKRLDWTRVWPAPGTNHGETMQHDGDAFENDLPTCRFELSVDTILDPELEPSDIRAQPLLTRGDTNVWSGLCLSELKDLGIQHDHDHIWTKVRWLAIFGDALKLRVLITHGTRAALSLLSALKPPSERRILSGPSVRAEESLHPFLQSDSWLTSDD</sequence>
<dbReference type="EMBL" id="MU277266">
    <property type="protein sequence ID" value="KAI0056328.1"/>
    <property type="molecule type" value="Genomic_DNA"/>
</dbReference>
<keyword evidence="2" id="KW-1185">Reference proteome</keyword>